<dbReference type="InterPro" id="IPR036388">
    <property type="entry name" value="WH-like_DNA-bd_sf"/>
</dbReference>
<comment type="caution">
    <text evidence="1">The sequence shown here is derived from an EMBL/GenBank/DDBJ whole genome shotgun (WGS) entry which is preliminary data.</text>
</comment>
<keyword evidence="2" id="KW-1185">Reference proteome</keyword>
<sequence>MQAGHAVQEQCNVNGKFEQKTIEFIASTYQIPLPPVDEWKKIVEDVDKDKRYATDAAIEESQSFAINPIKKRKEDSISRDYLERVKENPNTFRYLA</sequence>
<dbReference type="Proteomes" id="UP001280121">
    <property type="component" value="Unassembled WGS sequence"/>
</dbReference>
<dbReference type="EMBL" id="JANJYI010000001">
    <property type="protein sequence ID" value="KAK2663715.1"/>
    <property type="molecule type" value="Genomic_DNA"/>
</dbReference>
<dbReference type="Gene3D" id="1.10.10.10">
    <property type="entry name" value="Winged helix-like DNA-binding domain superfamily/Winged helix DNA-binding domain"/>
    <property type="match status" value="1"/>
</dbReference>
<protein>
    <submittedName>
        <fullName evidence="1">Uncharacterized protein</fullName>
    </submittedName>
</protein>
<organism evidence="1 2">
    <name type="scientific">Dipteronia dyeriana</name>
    <dbReference type="NCBI Taxonomy" id="168575"/>
    <lineage>
        <taxon>Eukaryota</taxon>
        <taxon>Viridiplantae</taxon>
        <taxon>Streptophyta</taxon>
        <taxon>Embryophyta</taxon>
        <taxon>Tracheophyta</taxon>
        <taxon>Spermatophyta</taxon>
        <taxon>Magnoliopsida</taxon>
        <taxon>eudicotyledons</taxon>
        <taxon>Gunneridae</taxon>
        <taxon>Pentapetalae</taxon>
        <taxon>rosids</taxon>
        <taxon>malvids</taxon>
        <taxon>Sapindales</taxon>
        <taxon>Sapindaceae</taxon>
        <taxon>Hippocastanoideae</taxon>
        <taxon>Acereae</taxon>
        <taxon>Dipteronia</taxon>
    </lineage>
</organism>
<accession>A0AAE0CU74</accession>
<proteinExistence type="predicted"/>
<evidence type="ECO:0000313" key="2">
    <source>
        <dbReference type="Proteomes" id="UP001280121"/>
    </source>
</evidence>
<name>A0AAE0CU74_9ROSI</name>
<evidence type="ECO:0000313" key="1">
    <source>
        <dbReference type="EMBL" id="KAK2663715.1"/>
    </source>
</evidence>
<gene>
    <name evidence="1" type="ORF">Ddye_002289</name>
</gene>
<reference evidence="1" key="1">
    <citation type="journal article" date="2023" name="Plant J.">
        <title>Genome sequences and population genomics provide insights into the demographic history, inbreeding, and mutation load of two 'living fossil' tree species of Dipteronia.</title>
        <authorList>
            <person name="Feng Y."/>
            <person name="Comes H.P."/>
            <person name="Chen J."/>
            <person name="Zhu S."/>
            <person name="Lu R."/>
            <person name="Zhang X."/>
            <person name="Li P."/>
            <person name="Qiu J."/>
            <person name="Olsen K.M."/>
            <person name="Qiu Y."/>
        </authorList>
    </citation>
    <scope>NUCLEOTIDE SEQUENCE</scope>
    <source>
        <strain evidence="1">KIB01</strain>
    </source>
</reference>
<dbReference type="AlphaFoldDB" id="A0AAE0CU74"/>